<sequence length="88" mass="10347">MHNPSSHYYTDEHLHSIIENTSNLSQYHIQTIPPSEFSEGFLALFEQRWIVINHTQTRAYSLPDFAKSFNREQAIDFLMDQNAEFQTA</sequence>
<keyword evidence="1" id="KW-0614">Plasmid</keyword>
<dbReference type="Proteomes" id="UP000326936">
    <property type="component" value="Plasmid pTHAF100_b"/>
</dbReference>
<geneLocation type="plasmid" evidence="2">
    <name>pthaf100_b</name>
</geneLocation>
<reference evidence="1 2" key="1">
    <citation type="submission" date="2019-10" db="EMBL/GenBank/DDBJ databases">
        <title>Complete genome sequence of Vibrio sp. strain THAF100, isolated from non-filtered water from the water column of tank 6 of a marine aquarium containing stony-coral fragments. Water maintained at 26 degree C.</title>
        <authorList>
            <person name="Ruckert C."/>
            <person name="Franco A."/>
            <person name="Kalinowski J."/>
            <person name="Glaeser S."/>
        </authorList>
    </citation>
    <scope>NUCLEOTIDE SEQUENCE [LARGE SCALE GENOMIC DNA]</scope>
    <source>
        <strain evidence="1 2">THAF100</strain>
        <plasmid evidence="2">pthaf100_b</plasmid>
    </source>
</reference>
<keyword evidence="2" id="KW-1185">Reference proteome</keyword>
<dbReference type="AlphaFoldDB" id="A0A5P9CS90"/>
<organism evidence="1 2">
    <name type="scientific">Vibrio aquimaris</name>
    <dbReference type="NCBI Taxonomy" id="2587862"/>
    <lineage>
        <taxon>Bacteria</taxon>
        <taxon>Pseudomonadati</taxon>
        <taxon>Pseudomonadota</taxon>
        <taxon>Gammaproteobacteria</taxon>
        <taxon>Vibrionales</taxon>
        <taxon>Vibrionaceae</taxon>
        <taxon>Vibrio</taxon>
    </lineage>
</organism>
<evidence type="ECO:0000313" key="1">
    <source>
        <dbReference type="EMBL" id="QFT28821.1"/>
    </source>
</evidence>
<accession>A0A5P9CS90</accession>
<dbReference type="RefSeq" id="WP_152432831.1">
    <property type="nucleotide sequence ID" value="NZ_CBCSDK010000028.1"/>
</dbReference>
<proteinExistence type="predicted"/>
<dbReference type="EMBL" id="CP045352">
    <property type="protein sequence ID" value="QFT28821.1"/>
    <property type="molecule type" value="Genomic_DNA"/>
</dbReference>
<evidence type="ECO:0000313" key="2">
    <source>
        <dbReference type="Proteomes" id="UP000326936"/>
    </source>
</evidence>
<dbReference type="KEGG" id="vaq:FIV01_20680"/>
<protein>
    <submittedName>
        <fullName evidence="1">Uncharacterized protein</fullName>
    </submittedName>
</protein>
<gene>
    <name evidence="1" type="ORF">FIV01_20680</name>
</gene>
<name>A0A5P9CS90_9VIBR</name>